<dbReference type="Pfam" id="PF20206">
    <property type="entry name" value="Tra1_ring"/>
    <property type="match status" value="1"/>
</dbReference>
<dbReference type="InterPro" id="IPR046805">
    <property type="entry name" value="Tra1_ring"/>
</dbReference>
<sequence length="210" mass="24296">MVTTCVDNNLLLVDLQEKYFGLLLLVWLRKAFNVFAEPEMTQQIFLLLAKGNVSIDLRKIIIDLLISCWIPSVPQEGGEAKLLLLAECVKKVVLEDASNQTCLQMLSFMLRHEQICFSVRNELMPVLHNMLTKLSSPSQQPLTIDHKRLLIDVIEMAVKWNERSRRHETLDAVSYPWFSAYIIRHLIRESKNKSSLTKMKEISTKCRENP</sequence>
<comment type="caution">
    <text evidence="1">The sequence shown here is derived from an EMBL/GenBank/DDBJ whole genome shotgun (WGS) entry which is preliminary data.</text>
</comment>
<proteinExistence type="predicted"/>
<dbReference type="AlphaFoldDB" id="A0ABD2QB98"/>
<dbReference type="Proteomes" id="UP001626550">
    <property type="component" value="Unassembled WGS sequence"/>
</dbReference>
<name>A0ABD2QB98_9PLAT</name>
<protein>
    <submittedName>
        <fullName evidence="1">Uncharacterized protein</fullName>
    </submittedName>
</protein>
<keyword evidence="2" id="KW-1185">Reference proteome</keyword>
<organism evidence="1 2">
    <name type="scientific">Cichlidogyrus casuarinus</name>
    <dbReference type="NCBI Taxonomy" id="1844966"/>
    <lineage>
        <taxon>Eukaryota</taxon>
        <taxon>Metazoa</taxon>
        <taxon>Spiralia</taxon>
        <taxon>Lophotrochozoa</taxon>
        <taxon>Platyhelminthes</taxon>
        <taxon>Monogenea</taxon>
        <taxon>Monopisthocotylea</taxon>
        <taxon>Dactylogyridea</taxon>
        <taxon>Ancyrocephalidae</taxon>
        <taxon>Cichlidogyrus</taxon>
    </lineage>
</organism>
<evidence type="ECO:0000313" key="1">
    <source>
        <dbReference type="EMBL" id="KAL3316790.1"/>
    </source>
</evidence>
<reference evidence="1 2" key="1">
    <citation type="submission" date="2024-11" db="EMBL/GenBank/DDBJ databases">
        <title>Adaptive evolution of stress response genes in parasites aligns with host niche diversity.</title>
        <authorList>
            <person name="Hahn C."/>
            <person name="Resl P."/>
        </authorList>
    </citation>
    <scope>NUCLEOTIDE SEQUENCE [LARGE SCALE GENOMIC DNA]</scope>
    <source>
        <strain evidence="1">EGGRZ-B1_66</strain>
        <tissue evidence="1">Body</tissue>
    </source>
</reference>
<dbReference type="EMBL" id="JBJKFK010000481">
    <property type="protein sequence ID" value="KAL3316790.1"/>
    <property type="molecule type" value="Genomic_DNA"/>
</dbReference>
<evidence type="ECO:0000313" key="2">
    <source>
        <dbReference type="Proteomes" id="UP001626550"/>
    </source>
</evidence>
<gene>
    <name evidence="1" type="ORF">Ciccas_004559</name>
</gene>
<accession>A0ABD2QB98</accession>